<keyword evidence="6 15" id="KW-0745">Spermidine biosynthesis</keyword>
<evidence type="ECO:0000256" key="15">
    <source>
        <dbReference type="HAMAP-Rule" id="MF_00464"/>
    </source>
</evidence>
<comment type="pathway">
    <text evidence="1 15">Amine and polyamine biosynthesis; S-adenosylmethioninamine biosynthesis; S-adenosylmethioninamine from S-adenosyl-L-methionine: step 1/1.</text>
</comment>
<comment type="subunit">
    <text evidence="2 15">Heterotetramer of two alpha and two beta chains arranged as a dimer of alpha/beta heterodimers.</text>
</comment>
<feature type="active site" description="Schiff-base intermediate with substrate; via pyruvic acid" evidence="15">
    <location>
        <position position="64"/>
    </location>
</feature>
<evidence type="ECO:0000256" key="7">
    <source>
        <dbReference type="ARBA" id="ARBA00023115"/>
    </source>
</evidence>
<evidence type="ECO:0000256" key="1">
    <source>
        <dbReference type="ARBA" id="ARBA00004911"/>
    </source>
</evidence>
<feature type="active site" description="Proton donor; for catalytic activity" evidence="15">
    <location>
        <position position="84"/>
    </location>
</feature>
<keyword evidence="11 15" id="KW-0670">Pyruvate</keyword>
<feature type="modified residue" description="Pyruvic acid (Ser); by autocatalysis" evidence="15">
    <location>
        <position position="64"/>
    </location>
</feature>
<evidence type="ECO:0000256" key="11">
    <source>
        <dbReference type="ARBA" id="ARBA00023317"/>
    </source>
</evidence>
<dbReference type="InterPro" id="IPR016067">
    <property type="entry name" value="S-AdoMet_deCO2ase_core"/>
</dbReference>
<evidence type="ECO:0000256" key="10">
    <source>
        <dbReference type="ARBA" id="ARBA00023270"/>
    </source>
</evidence>
<dbReference type="HAMAP" id="MF_00464">
    <property type="entry name" value="AdoMetDC_1"/>
    <property type="match status" value="1"/>
</dbReference>
<dbReference type="GO" id="GO:0008295">
    <property type="term" value="P:spermidine biosynthetic process"/>
    <property type="evidence" value="ECO:0007669"/>
    <property type="project" value="UniProtKB-UniRule"/>
</dbReference>
<dbReference type="PANTHER" id="PTHR33866:SF2">
    <property type="entry name" value="S-ADENOSYLMETHIONINE DECARBOXYLASE PROENZYME"/>
    <property type="match status" value="1"/>
</dbReference>
<feature type="chain" id="PRO_5028549882" description="S-adenosylmethionine decarboxylase alpha chain" evidence="15">
    <location>
        <begin position="64"/>
        <end position="124"/>
    </location>
</feature>
<keyword evidence="9 15" id="KW-0456">Lyase</keyword>
<comment type="catalytic activity">
    <reaction evidence="12 15">
        <text>S-adenosyl-L-methionine + H(+) = S-adenosyl 3-(methylsulfanyl)propylamine + CO2</text>
        <dbReference type="Rhea" id="RHEA:15981"/>
        <dbReference type="ChEBI" id="CHEBI:15378"/>
        <dbReference type="ChEBI" id="CHEBI:16526"/>
        <dbReference type="ChEBI" id="CHEBI:57443"/>
        <dbReference type="ChEBI" id="CHEBI:59789"/>
        <dbReference type="EC" id="4.1.1.50"/>
    </reaction>
</comment>
<dbReference type="InterPro" id="IPR042284">
    <property type="entry name" value="AdoMetDC_N"/>
</dbReference>
<feature type="site" description="Cleavage (non-hydrolytic); by autolysis" evidence="15">
    <location>
        <begin position="63"/>
        <end position="64"/>
    </location>
</feature>
<dbReference type="AlphaFoldDB" id="A0A7C3UVK3"/>
<dbReference type="GO" id="GO:0005829">
    <property type="term" value="C:cytosol"/>
    <property type="evidence" value="ECO:0007669"/>
    <property type="project" value="TreeGrafter"/>
</dbReference>
<sequence length="124" mass="13997">MAKALGKHVLIEFYGCSPETLTKTDYVEKAMINAAKVSNAHIVDALFHQFQPYGVSGVVVIEESHYTIHTWPEHGYAAIDLFTCSEDVMIDKAIQYLEDCFLPSRIEKVELDRGLILKLKPEIV</sequence>
<comment type="caution">
    <text evidence="16">The sequence shown here is derived from an EMBL/GenBank/DDBJ whole genome shotgun (WGS) entry which is preliminary data.</text>
</comment>
<dbReference type="GO" id="GO:0004014">
    <property type="term" value="F:adenosylmethionine decarboxylase activity"/>
    <property type="evidence" value="ECO:0007669"/>
    <property type="project" value="UniProtKB-UniRule"/>
</dbReference>
<dbReference type="FunFam" id="3.30.360.110:FF:000001">
    <property type="entry name" value="S-adenosylmethionine decarboxylase proenzyme"/>
    <property type="match status" value="1"/>
</dbReference>
<dbReference type="Pfam" id="PF02675">
    <property type="entry name" value="AdoMet_dc"/>
    <property type="match status" value="1"/>
</dbReference>
<evidence type="ECO:0000256" key="8">
    <source>
        <dbReference type="ARBA" id="ARBA00023145"/>
    </source>
</evidence>
<dbReference type="NCBIfam" id="TIGR03330">
    <property type="entry name" value="SAM_DCase_Bsu"/>
    <property type="match status" value="1"/>
</dbReference>
<reference evidence="16" key="1">
    <citation type="journal article" date="2020" name="mSystems">
        <title>Genome- and Community-Level Interaction Insights into Carbon Utilization and Element Cycling Functions of Hydrothermarchaeota in Hydrothermal Sediment.</title>
        <authorList>
            <person name="Zhou Z."/>
            <person name="Liu Y."/>
            <person name="Xu W."/>
            <person name="Pan J."/>
            <person name="Luo Z.H."/>
            <person name="Li M."/>
        </authorList>
    </citation>
    <scope>NUCLEOTIDE SEQUENCE [LARGE SCALE GENOMIC DNA]</scope>
    <source>
        <strain evidence="16">SpSt-906</strain>
    </source>
</reference>
<accession>A0A7C3UVK3</accession>
<dbReference type="UniPathway" id="UPA00331">
    <property type="reaction ID" value="UER00451"/>
</dbReference>
<gene>
    <name evidence="16" type="primary">speD</name>
    <name evidence="15" type="synonym">speH</name>
    <name evidence="16" type="ORF">ENX07_00805</name>
</gene>
<comment type="similarity">
    <text evidence="14 15">Belongs to the prokaryotic AdoMetDC family. Type 1 subfamily.</text>
</comment>
<dbReference type="EC" id="4.1.1.50" evidence="15"/>
<dbReference type="SUPFAM" id="SSF56276">
    <property type="entry name" value="S-adenosylmethionine decarboxylase"/>
    <property type="match status" value="1"/>
</dbReference>
<dbReference type="Gene3D" id="3.30.160.750">
    <property type="match status" value="1"/>
</dbReference>
<dbReference type="PANTHER" id="PTHR33866">
    <property type="entry name" value="S-ADENOSYLMETHIONINE DECARBOXYLASE PROENZYME"/>
    <property type="match status" value="1"/>
</dbReference>
<evidence type="ECO:0000256" key="13">
    <source>
        <dbReference type="ARBA" id="ARBA00056215"/>
    </source>
</evidence>
<dbReference type="InterPro" id="IPR003826">
    <property type="entry name" value="AdoMetDC_fam_prok"/>
</dbReference>
<dbReference type="InterPro" id="IPR042286">
    <property type="entry name" value="AdoMetDC_C"/>
</dbReference>
<keyword evidence="5 15" id="KW-0068">Autocatalytic cleavage</keyword>
<evidence type="ECO:0000256" key="3">
    <source>
        <dbReference type="ARBA" id="ARBA00022691"/>
    </source>
</evidence>
<dbReference type="EMBL" id="DTMQ01000009">
    <property type="protein sequence ID" value="HGE98602.1"/>
    <property type="molecule type" value="Genomic_DNA"/>
</dbReference>
<feature type="chain" id="PRO_5028549881" description="S-adenosylmethionine decarboxylase beta chain" evidence="15">
    <location>
        <begin position="1"/>
        <end position="63"/>
    </location>
</feature>
<evidence type="ECO:0000256" key="2">
    <source>
        <dbReference type="ARBA" id="ARBA00011601"/>
    </source>
</evidence>
<feature type="active site" description="Proton acceptor; for processing activity" evidence="15">
    <location>
        <position position="69"/>
    </location>
</feature>
<comment type="function">
    <text evidence="13 15">Catalyzes the decarboxylation of S-adenosylmethionine to S-adenosylmethioninamine (dcAdoMet), the propylamine donor required for the synthesis of the polyamines spermine and spermidine from the diamine putrescine.</text>
</comment>
<organism evidence="16">
    <name type="scientific">candidate division WOR-3 bacterium</name>
    <dbReference type="NCBI Taxonomy" id="2052148"/>
    <lineage>
        <taxon>Bacteria</taxon>
        <taxon>Bacteria division WOR-3</taxon>
    </lineage>
</organism>
<evidence type="ECO:0000256" key="9">
    <source>
        <dbReference type="ARBA" id="ARBA00023239"/>
    </source>
</evidence>
<evidence type="ECO:0000256" key="14">
    <source>
        <dbReference type="ARBA" id="ARBA00061583"/>
    </source>
</evidence>
<proteinExistence type="inferred from homology"/>
<evidence type="ECO:0000313" key="16">
    <source>
        <dbReference type="EMBL" id="HGE98602.1"/>
    </source>
</evidence>
<evidence type="ECO:0000256" key="5">
    <source>
        <dbReference type="ARBA" id="ARBA00022813"/>
    </source>
</evidence>
<evidence type="ECO:0000256" key="6">
    <source>
        <dbReference type="ARBA" id="ARBA00023066"/>
    </source>
</evidence>
<protein>
    <recommendedName>
        <fullName evidence="15">S-adenosylmethionine decarboxylase proenzyme</fullName>
        <shortName evidence="15">AdoMetDC</shortName>
        <shortName evidence="15">SAMDC</shortName>
        <ecNumber evidence="15">4.1.1.50</ecNumber>
    </recommendedName>
    <component>
        <recommendedName>
            <fullName evidence="15">S-adenosylmethionine decarboxylase beta chain</fullName>
        </recommendedName>
    </component>
    <component>
        <recommendedName>
            <fullName evidence="15">S-adenosylmethionine decarboxylase alpha chain</fullName>
        </recommendedName>
    </component>
</protein>
<keyword evidence="7 15" id="KW-0620">Polyamine biosynthesis</keyword>
<evidence type="ECO:0000256" key="12">
    <source>
        <dbReference type="ARBA" id="ARBA00048112"/>
    </source>
</evidence>
<dbReference type="InterPro" id="IPR017716">
    <property type="entry name" value="S-AdoMet_deCOase_pro-enz"/>
</dbReference>
<keyword evidence="4 15" id="KW-0210">Decarboxylase</keyword>
<keyword evidence="3 15" id="KW-0949">S-adenosyl-L-methionine</keyword>
<evidence type="ECO:0000256" key="4">
    <source>
        <dbReference type="ARBA" id="ARBA00022793"/>
    </source>
</evidence>
<name>A0A7C3UVK3_UNCW3</name>
<comment type="PTM">
    <text evidence="15">Is synthesized initially as an inactive proenzyme. Formation of the active enzyme involves a self-maturation process in which the active site pyruvoyl group is generated from an internal serine residue via an autocatalytic post-translational modification. Two non-identical subunits are generated from the proenzyme in this reaction, and the pyruvate is formed at the N-terminus of the alpha chain, which is derived from the carboxyl end of the proenzyme. The post-translation cleavage follows an unusual pathway, termed non-hydrolytic serinolysis, in which the side chain hydroxyl group of the serine supplies its oxygen atom to form the C-terminus of the beta chain, while the remainder of the serine residue undergoes an oxidative deamination to produce ammonia and the pyruvoyl group blocking the N-terminus of the alpha chain.</text>
</comment>
<keyword evidence="10 15" id="KW-0704">Schiff base</keyword>
<dbReference type="Gene3D" id="3.30.360.110">
    <property type="entry name" value="S-adenosylmethionine decarboxylase domain"/>
    <property type="match status" value="1"/>
</dbReference>
<keyword evidence="8 15" id="KW-0865">Zymogen</keyword>
<comment type="cofactor">
    <cofactor evidence="15">
        <name>pyruvate</name>
        <dbReference type="ChEBI" id="CHEBI:15361"/>
    </cofactor>
    <text evidence="15">Binds 1 pyruvoyl group covalently per subunit.</text>
</comment>